<evidence type="ECO:0000313" key="7">
    <source>
        <dbReference type="EMBL" id="KZS94276.1"/>
    </source>
</evidence>
<comment type="function">
    <text evidence="5">S-adenosyl-L-methionine-dependent protein-lysine N-methyltransferase that mono- and dimethylates elongation factor 1-alpha at 'Lys-316'. May play a role in intracellular transport.</text>
</comment>
<dbReference type="EMBL" id="KV419405">
    <property type="protein sequence ID" value="KZS94276.1"/>
    <property type="molecule type" value="Genomic_DNA"/>
</dbReference>
<keyword evidence="8" id="KW-1185">Reference proteome</keyword>
<sequence>MANFQSSKLGTKDYWDNVYKEELENFAEHGDEGEIWFGEDSMEKMLTWTSENVPSDKSPNIVEVGMGNGLLLVSLVEQGYDGAHLCGIDFSPESVQLAQGIAQHRGEQTAKIVYRQADFLRDPVQSLEHMTQPPLWDLVLDKGTYDAISLAEKKSDEPSPASLYPPKVVEYLAPGGLFLITSCNFTEEELRAAFETPSTGLQYHSRIAHKTYTYGGKTGSICSTVAFQKAAES</sequence>
<name>A0A164VLY3_9AGAM</name>
<accession>A0A164VLY3</accession>
<keyword evidence="4 5" id="KW-0949">S-adenosyl-L-methionine</keyword>
<dbReference type="InterPro" id="IPR029063">
    <property type="entry name" value="SAM-dependent_MTases_sf"/>
</dbReference>
<evidence type="ECO:0000256" key="1">
    <source>
        <dbReference type="ARBA" id="ARBA00022490"/>
    </source>
</evidence>
<gene>
    <name evidence="5" type="primary">EFM4</name>
    <name evidence="7" type="ORF">SISNIDRAFT_549448</name>
</gene>
<evidence type="ECO:0000256" key="3">
    <source>
        <dbReference type="ARBA" id="ARBA00022679"/>
    </source>
</evidence>
<dbReference type="InterPro" id="IPR025714">
    <property type="entry name" value="Methyltranfer_dom"/>
</dbReference>
<organism evidence="7 8">
    <name type="scientific">Sistotremastrum niveocremeum HHB9708</name>
    <dbReference type="NCBI Taxonomy" id="1314777"/>
    <lineage>
        <taxon>Eukaryota</taxon>
        <taxon>Fungi</taxon>
        <taxon>Dikarya</taxon>
        <taxon>Basidiomycota</taxon>
        <taxon>Agaricomycotina</taxon>
        <taxon>Agaricomycetes</taxon>
        <taxon>Sistotremastrales</taxon>
        <taxon>Sistotremastraceae</taxon>
        <taxon>Sertulicium</taxon>
        <taxon>Sertulicium niveocremeum</taxon>
    </lineage>
</organism>
<dbReference type="Gene3D" id="3.40.50.150">
    <property type="entry name" value="Vaccinia Virus protein VP39"/>
    <property type="match status" value="1"/>
</dbReference>
<dbReference type="GO" id="GO:0005737">
    <property type="term" value="C:cytoplasm"/>
    <property type="evidence" value="ECO:0007669"/>
    <property type="project" value="UniProtKB-SubCell"/>
</dbReference>
<dbReference type="GO" id="GO:0032259">
    <property type="term" value="P:methylation"/>
    <property type="evidence" value="ECO:0007669"/>
    <property type="project" value="UniProtKB-KW"/>
</dbReference>
<keyword evidence="5" id="KW-0813">Transport</keyword>
<evidence type="ECO:0000256" key="5">
    <source>
        <dbReference type="HAMAP-Rule" id="MF_03188"/>
    </source>
</evidence>
<dbReference type="SUPFAM" id="SSF53335">
    <property type="entry name" value="S-adenosyl-L-methionine-dependent methyltransferases"/>
    <property type="match status" value="1"/>
</dbReference>
<comment type="subcellular location">
    <subcellularLocation>
        <location evidence="5">Cytoplasm</location>
    </subcellularLocation>
</comment>
<dbReference type="STRING" id="1314777.A0A164VLY3"/>
<evidence type="ECO:0000313" key="8">
    <source>
        <dbReference type="Proteomes" id="UP000076722"/>
    </source>
</evidence>
<reference evidence="7 8" key="1">
    <citation type="journal article" date="2016" name="Mol. Biol. Evol.">
        <title>Comparative Genomics of Early-Diverging Mushroom-Forming Fungi Provides Insights into the Origins of Lignocellulose Decay Capabilities.</title>
        <authorList>
            <person name="Nagy L.G."/>
            <person name="Riley R."/>
            <person name="Tritt A."/>
            <person name="Adam C."/>
            <person name="Daum C."/>
            <person name="Floudas D."/>
            <person name="Sun H."/>
            <person name="Yadav J.S."/>
            <person name="Pangilinan J."/>
            <person name="Larsson K.H."/>
            <person name="Matsuura K."/>
            <person name="Barry K."/>
            <person name="Labutti K."/>
            <person name="Kuo R."/>
            <person name="Ohm R.A."/>
            <person name="Bhattacharya S.S."/>
            <person name="Shirouzu T."/>
            <person name="Yoshinaga Y."/>
            <person name="Martin F.M."/>
            <person name="Grigoriev I.V."/>
            <person name="Hibbett D.S."/>
        </authorList>
    </citation>
    <scope>NUCLEOTIDE SEQUENCE [LARGE SCALE GENOMIC DNA]</scope>
    <source>
        <strain evidence="7 8">HHB9708</strain>
    </source>
</reference>
<dbReference type="GO" id="GO:0016192">
    <property type="term" value="P:vesicle-mediated transport"/>
    <property type="evidence" value="ECO:0007669"/>
    <property type="project" value="UniProtKB-UniRule"/>
</dbReference>
<dbReference type="Pfam" id="PF13847">
    <property type="entry name" value="Methyltransf_31"/>
    <property type="match status" value="1"/>
</dbReference>
<dbReference type="PANTHER" id="PTHR12843:SF5">
    <property type="entry name" value="EEF1A LYSINE METHYLTRANSFERASE 2"/>
    <property type="match status" value="1"/>
</dbReference>
<feature type="domain" description="Methyltransferase" evidence="6">
    <location>
        <begin position="57"/>
        <end position="199"/>
    </location>
</feature>
<dbReference type="OrthoDB" id="10069295at2759"/>
<dbReference type="InterPro" id="IPR026635">
    <property type="entry name" value="Efm4/METTL10"/>
</dbReference>
<protein>
    <recommendedName>
        <fullName evidence="5">Protein-lysine N-methyltransferase EFM4</fullName>
        <ecNumber evidence="5">2.1.1.-</ecNumber>
    </recommendedName>
    <alternativeName>
        <fullName evidence="5">Elongation factor methyltransferase 4</fullName>
    </alternativeName>
</protein>
<dbReference type="GO" id="GO:0016279">
    <property type="term" value="F:protein-lysine N-methyltransferase activity"/>
    <property type="evidence" value="ECO:0007669"/>
    <property type="project" value="UniProtKB-UniRule"/>
</dbReference>
<dbReference type="HAMAP" id="MF_03188">
    <property type="entry name" value="Methyltr_EFM4"/>
    <property type="match status" value="1"/>
</dbReference>
<evidence type="ECO:0000256" key="2">
    <source>
        <dbReference type="ARBA" id="ARBA00022603"/>
    </source>
</evidence>
<dbReference type="EC" id="2.1.1.-" evidence="5"/>
<keyword evidence="1 5" id="KW-0963">Cytoplasm</keyword>
<evidence type="ECO:0000256" key="4">
    <source>
        <dbReference type="ARBA" id="ARBA00022691"/>
    </source>
</evidence>
<dbReference type="Proteomes" id="UP000076722">
    <property type="component" value="Unassembled WGS sequence"/>
</dbReference>
<dbReference type="PANTHER" id="PTHR12843">
    <property type="entry name" value="PROTEIN-LYSINE N-METHYLTRANSFERASE METTL10"/>
    <property type="match status" value="1"/>
</dbReference>
<evidence type="ECO:0000259" key="6">
    <source>
        <dbReference type="Pfam" id="PF13847"/>
    </source>
</evidence>
<proteinExistence type="inferred from homology"/>
<dbReference type="CDD" id="cd02440">
    <property type="entry name" value="AdoMet_MTases"/>
    <property type="match status" value="1"/>
</dbReference>
<comment type="similarity">
    <text evidence="5">Belongs to the class I-like SAM-binding methyltransferase superfamily. EFM4 family.</text>
</comment>
<dbReference type="AlphaFoldDB" id="A0A164VLY3"/>
<keyword evidence="3 5" id="KW-0808">Transferase</keyword>
<keyword evidence="2 5" id="KW-0489">Methyltransferase</keyword>